<keyword evidence="3" id="KW-1185">Reference proteome</keyword>
<dbReference type="EMBL" id="ARYM01000016">
    <property type="protein sequence ID" value="KCZ97678.1"/>
    <property type="molecule type" value="Genomic_DNA"/>
</dbReference>
<organism evidence="2 3">
    <name type="scientific">Hyphomonas polymorpha PS728</name>
    <dbReference type="NCBI Taxonomy" id="1280954"/>
    <lineage>
        <taxon>Bacteria</taxon>
        <taxon>Pseudomonadati</taxon>
        <taxon>Pseudomonadota</taxon>
        <taxon>Alphaproteobacteria</taxon>
        <taxon>Hyphomonadales</taxon>
        <taxon>Hyphomonadaceae</taxon>
        <taxon>Hyphomonas</taxon>
    </lineage>
</organism>
<dbReference type="InterPro" id="IPR001584">
    <property type="entry name" value="Integrase_cat-core"/>
</dbReference>
<dbReference type="Proteomes" id="UP000027100">
    <property type="component" value="Unassembled WGS sequence"/>
</dbReference>
<feature type="domain" description="Integrase catalytic" evidence="1">
    <location>
        <begin position="1"/>
        <end position="49"/>
    </location>
</feature>
<comment type="caution">
    <text evidence="2">The sequence shown here is derived from an EMBL/GenBank/DDBJ whole genome shotgun (WGS) entry which is preliminary data.</text>
</comment>
<evidence type="ECO:0000313" key="2">
    <source>
        <dbReference type="EMBL" id="KCZ97678.1"/>
    </source>
</evidence>
<evidence type="ECO:0000313" key="3">
    <source>
        <dbReference type="Proteomes" id="UP000027100"/>
    </source>
</evidence>
<gene>
    <name evidence="2" type="ORF">HPO_13472</name>
</gene>
<accession>A0A062VGL2</accession>
<dbReference type="STRING" id="1280954.HPO_13472"/>
<sequence length="92" mass="10066">MESFNGRMRDELLNESLFFSLDHARQKVAAWALDYNTRRPHSSIGYLTPEAFAASLTATGRSAAQYESCAARPVAHPTLRGVTNPRTLVAAG</sequence>
<dbReference type="Pfam" id="PF13683">
    <property type="entry name" value="rve_3"/>
    <property type="match status" value="1"/>
</dbReference>
<evidence type="ECO:0000259" key="1">
    <source>
        <dbReference type="Pfam" id="PF13683"/>
    </source>
</evidence>
<reference evidence="2 3" key="1">
    <citation type="journal article" date="2014" name="Antonie Van Leeuwenhoek">
        <title>Hyphomonas beringensis sp. nov. and Hyphomonas chukchiensis sp. nov., isolated from surface seawater of the Bering Sea and Chukchi Sea.</title>
        <authorList>
            <person name="Li C."/>
            <person name="Lai Q."/>
            <person name="Li G."/>
            <person name="Dong C."/>
            <person name="Wang J."/>
            <person name="Liao Y."/>
            <person name="Shao Z."/>
        </authorList>
    </citation>
    <scope>NUCLEOTIDE SEQUENCE [LARGE SCALE GENOMIC DNA]</scope>
    <source>
        <strain evidence="2 3">PS728</strain>
    </source>
</reference>
<proteinExistence type="predicted"/>
<dbReference type="PANTHER" id="PTHR47515">
    <property type="entry name" value="LOW CALCIUM RESPONSE LOCUS PROTEIN T"/>
    <property type="match status" value="1"/>
</dbReference>
<dbReference type="GO" id="GO:0015074">
    <property type="term" value="P:DNA integration"/>
    <property type="evidence" value="ECO:0007669"/>
    <property type="project" value="InterPro"/>
</dbReference>
<dbReference type="PANTHER" id="PTHR47515:SF1">
    <property type="entry name" value="BLR2054 PROTEIN"/>
    <property type="match status" value="1"/>
</dbReference>
<protein>
    <submittedName>
        <fullName evidence="2">Transposase</fullName>
    </submittedName>
</protein>
<name>A0A062VGL2_9PROT</name>
<dbReference type="SUPFAM" id="SSF53098">
    <property type="entry name" value="Ribonuclease H-like"/>
    <property type="match status" value="1"/>
</dbReference>
<dbReference type="InterPro" id="IPR012337">
    <property type="entry name" value="RNaseH-like_sf"/>
</dbReference>
<dbReference type="AlphaFoldDB" id="A0A062VGL2"/>
<dbReference type="eggNOG" id="COG2801">
    <property type="taxonomic scope" value="Bacteria"/>
</dbReference>